<dbReference type="EMBL" id="CP104973">
    <property type="protein sequence ID" value="UXN59283.1"/>
    <property type="molecule type" value="Genomic_DNA"/>
</dbReference>
<keyword evidence="2" id="KW-1185">Reference proteome</keyword>
<name>A0ACD4D0S5_9HYPH</name>
<proteinExistence type="predicted"/>
<reference evidence="1" key="1">
    <citation type="submission" date="2022-09" db="EMBL/GenBank/DDBJ databases">
        <title>Interaction between co-microsymbionts with complementary sets of symbiotic genes in legume-rhizobium systems.</title>
        <authorList>
            <person name="Safronova V."/>
            <person name="Sazanova A."/>
            <person name="Afonin A."/>
            <person name="Chirak E."/>
        </authorList>
    </citation>
    <scope>NUCLEOTIDE SEQUENCE</scope>
    <source>
        <strain evidence="1">A18/3m</strain>
    </source>
</reference>
<sequence>MTEETNGLEPDSDISNKIRELSARQTILTNELAKYKAAASDRMSTAAISIGFFSPAAAIIINPNSMTGLDYD</sequence>
<dbReference type="Proteomes" id="UP001061991">
    <property type="component" value="Chromosome"/>
</dbReference>
<protein>
    <submittedName>
        <fullName evidence="1">Uncharacterized protein</fullName>
    </submittedName>
</protein>
<accession>A0ACD4D0S5</accession>
<evidence type="ECO:0000313" key="2">
    <source>
        <dbReference type="Proteomes" id="UP001061991"/>
    </source>
</evidence>
<organism evidence="1 2">
    <name type="scientific">Phyllobacterium zundukense</name>
    <dbReference type="NCBI Taxonomy" id="1867719"/>
    <lineage>
        <taxon>Bacteria</taxon>
        <taxon>Pseudomonadati</taxon>
        <taxon>Pseudomonadota</taxon>
        <taxon>Alphaproteobacteria</taxon>
        <taxon>Hyphomicrobiales</taxon>
        <taxon>Phyllobacteriaceae</taxon>
        <taxon>Phyllobacterium</taxon>
    </lineage>
</organism>
<evidence type="ECO:0000313" key="1">
    <source>
        <dbReference type="EMBL" id="UXN59283.1"/>
    </source>
</evidence>
<gene>
    <name evidence="1" type="ORF">N8E88_22115</name>
</gene>